<sequence length="47" mass="5288">GERESREAQMAIEASAAEEEDSRTLIPTAFAITRAEDHLSLRMKRGR</sequence>
<evidence type="ECO:0000256" key="1">
    <source>
        <dbReference type="SAM" id="MobiDB-lite"/>
    </source>
</evidence>
<keyword evidence="3" id="KW-1185">Reference proteome</keyword>
<evidence type="ECO:0000313" key="2">
    <source>
        <dbReference type="EMBL" id="MCI75442.1"/>
    </source>
</evidence>
<proteinExistence type="predicted"/>
<feature type="non-terminal residue" evidence="2">
    <location>
        <position position="1"/>
    </location>
</feature>
<reference evidence="2 3" key="1">
    <citation type="journal article" date="2018" name="Front. Plant Sci.">
        <title>Red Clover (Trifolium pratense) and Zigzag Clover (T. medium) - A Picture of Genomic Similarities and Differences.</title>
        <authorList>
            <person name="Dluhosova J."/>
            <person name="Istvanek J."/>
            <person name="Nedelnik J."/>
            <person name="Repkova J."/>
        </authorList>
    </citation>
    <scope>NUCLEOTIDE SEQUENCE [LARGE SCALE GENOMIC DNA]</scope>
    <source>
        <strain evidence="3">cv. 10/8</strain>
        <tissue evidence="2">Leaf</tissue>
    </source>
</reference>
<dbReference type="EMBL" id="LXQA010882887">
    <property type="protein sequence ID" value="MCI75442.1"/>
    <property type="molecule type" value="Genomic_DNA"/>
</dbReference>
<dbReference type="AlphaFoldDB" id="A0A392UPR8"/>
<name>A0A392UPR8_9FABA</name>
<protein>
    <submittedName>
        <fullName evidence="2">Uncharacterized protein</fullName>
    </submittedName>
</protein>
<accession>A0A392UPR8</accession>
<feature type="region of interest" description="Disordered" evidence="1">
    <location>
        <begin position="1"/>
        <end position="22"/>
    </location>
</feature>
<evidence type="ECO:0000313" key="3">
    <source>
        <dbReference type="Proteomes" id="UP000265520"/>
    </source>
</evidence>
<dbReference type="Proteomes" id="UP000265520">
    <property type="component" value="Unassembled WGS sequence"/>
</dbReference>
<organism evidence="2 3">
    <name type="scientific">Trifolium medium</name>
    <dbReference type="NCBI Taxonomy" id="97028"/>
    <lineage>
        <taxon>Eukaryota</taxon>
        <taxon>Viridiplantae</taxon>
        <taxon>Streptophyta</taxon>
        <taxon>Embryophyta</taxon>
        <taxon>Tracheophyta</taxon>
        <taxon>Spermatophyta</taxon>
        <taxon>Magnoliopsida</taxon>
        <taxon>eudicotyledons</taxon>
        <taxon>Gunneridae</taxon>
        <taxon>Pentapetalae</taxon>
        <taxon>rosids</taxon>
        <taxon>fabids</taxon>
        <taxon>Fabales</taxon>
        <taxon>Fabaceae</taxon>
        <taxon>Papilionoideae</taxon>
        <taxon>50 kb inversion clade</taxon>
        <taxon>NPAAA clade</taxon>
        <taxon>Hologalegina</taxon>
        <taxon>IRL clade</taxon>
        <taxon>Trifolieae</taxon>
        <taxon>Trifolium</taxon>
    </lineage>
</organism>
<comment type="caution">
    <text evidence="2">The sequence shown here is derived from an EMBL/GenBank/DDBJ whole genome shotgun (WGS) entry which is preliminary data.</text>
</comment>